<dbReference type="OMA" id="STASPWW"/>
<dbReference type="RefSeq" id="XP_001548609.1">
    <property type="nucleotide sequence ID" value="XM_001548559.2"/>
</dbReference>
<gene>
    <name evidence="2" type="ORF">BCIN_09g02970</name>
</gene>
<name>A0A384JS91_BOTFB</name>
<sequence>MSKVKGIFPLFLATAFGIGNGIWVFGPALKEQQENNLQAKAAFERPIQTDESEVARMAEVEASRAASTKTLLNPSKTPELSWWQSARLWTGSQPKSNGKSESEPKEPISEAKKS</sequence>
<feature type="region of interest" description="Disordered" evidence="1">
    <location>
        <begin position="88"/>
        <end position="114"/>
    </location>
</feature>
<evidence type="ECO:0000313" key="3">
    <source>
        <dbReference type="Proteomes" id="UP000001798"/>
    </source>
</evidence>
<protein>
    <submittedName>
        <fullName evidence="2">Uncharacterized protein</fullName>
    </submittedName>
</protein>
<dbReference type="KEGG" id="bfu:BCIN_09g02970"/>
<proteinExistence type="predicted"/>
<feature type="compositionally biased region" description="Basic and acidic residues" evidence="1">
    <location>
        <begin position="98"/>
        <end position="114"/>
    </location>
</feature>
<dbReference type="Proteomes" id="UP000001798">
    <property type="component" value="Chromosome 9"/>
</dbReference>
<reference evidence="2 3" key="1">
    <citation type="journal article" date="2011" name="PLoS Genet.">
        <title>Genomic analysis of the necrotrophic fungal pathogens Sclerotinia sclerotiorum and Botrytis cinerea.</title>
        <authorList>
            <person name="Amselem J."/>
            <person name="Cuomo C.A."/>
            <person name="van Kan J.A."/>
            <person name="Viaud M."/>
            <person name="Benito E.P."/>
            <person name="Couloux A."/>
            <person name="Coutinho P.M."/>
            <person name="de Vries R.P."/>
            <person name="Dyer P.S."/>
            <person name="Fillinger S."/>
            <person name="Fournier E."/>
            <person name="Gout L."/>
            <person name="Hahn M."/>
            <person name="Kohn L."/>
            <person name="Lapalu N."/>
            <person name="Plummer K.M."/>
            <person name="Pradier J.M."/>
            <person name="Quevillon E."/>
            <person name="Sharon A."/>
            <person name="Simon A."/>
            <person name="ten Have A."/>
            <person name="Tudzynski B."/>
            <person name="Tudzynski P."/>
            <person name="Wincker P."/>
            <person name="Andrew M."/>
            <person name="Anthouard V."/>
            <person name="Beever R.E."/>
            <person name="Beffa R."/>
            <person name="Benoit I."/>
            <person name="Bouzid O."/>
            <person name="Brault B."/>
            <person name="Chen Z."/>
            <person name="Choquer M."/>
            <person name="Collemare J."/>
            <person name="Cotton P."/>
            <person name="Danchin E.G."/>
            <person name="Da Silva C."/>
            <person name="Gautier A."/>
            <person name="Giraud C."/>
            <person name="Giraud T."/>
            <person name="Gonzalez C."/>
            <person name="Grossetete S."/>
            <person name="Guldener U."/>
            <person name="Henrissat B."/>
            <person name="Howlett B.J."/>
            <person name="Kodira C."/>
            <person name="Kretschmer M."/>
            <person name="Lappartient A."/>
            <person name="Leroch M."/>
            <person name="Levis C."/>
            <person name="Mauceli E."/>
            <person name="Neuveglise C."/>
            <person name="Oeser B."/>
            <person name="Pearson M."/>
            <person name="Poulain J."/>
            <person name="Poussereau N."/>
            <person name="Quesneville H."/>
            <person name="Rascle C."/>
            <person name="Schumacher J."/>
            <person name="Segurens B."/>
            <person name="Sexton A."/>
            <person name="Silva E."/>
            <person name="Sirven C."/>
            <person name="Soanes D.M."/>
            <person name="Talbot N.J."/>
            <person name="Templeton M."/>
            <person name="Yandava C."/>
            <person name="Yarden O."/>
            <person name="Zeng Q."/>
            <person name="Rollins J.A."/>
            <person name="Lebrun M.H."/>
            <person name="Dickman M."/>
        </authorList>
    </citation>
    <scope>NUCLEOTIDE SEQUENCE [LARGE SCALE GENOMIC DNA]</scope>
    <source>
        <strain evidence="2 3">B05.10</strain>
    </source>
</reference>
<reference evidence="2 3" key="3">
    <citation type="journal article" date="2017" name="Mol. Plant Pathol.">
        <title>A gapless genome sequence of the fungus Botrytis cinerea.</title>
        <authorList>
            <person name="Van Kan J.A."/>
            <person name="Stassen J.H."/>
            <person name="Mosbach A."/>
            <person name="Van Der Lee T.A."/>
            <person name="Faino L."/>
            <person name="Farmer A.D."/>
            <person name="Papasotiriou D.G."/>
            <person name="Zhou S."/>
            <person name="Seidl M.F."/>
            <person name="Cottam E."/>
            <person name="Edel D."/>
            <person name="Hahn M."/>
            <person name="Schwartz D.C."/>
            <person name="Dietrich R.A."/>
            <person name="Widdison S."/>
            <person name="Scalliet G."/>
        </authorList>
    </citation>
    <scope>NUCLEOTIDE SEQUENCE [LARGE SCALE GENOMIC DNA]</scope>
    <source>
        <strain evidence="2 3">B05.10</strain>
    </source>
</reference>
<organism evidence="2 3">
    <name type="scientific">Botryotinia fuckeliana (strain B05.10)</name>
    <name type="common">Noble rot fungus</name>
    <name type="synonym">Botrytis cinerea</name>
    <dbReference type="NCBI Taxonomy" id="332648"/>
    <lineage>
        <taxon>Eukaryota</taxon>
        <taxon>Fungi</taxon>
        <taxon>Dikarya</taxon>
        <taxon>Ascomycota</taxon>
        <taxon>Pezizomycotina</taxon>
        <taxon>Leotiomycetes</taxon>
        <taxon>Helotiales</taxon>
        <taxon>Sclerotiniaceae</taxon>
        <taxon>Botrytis</taxon>
    </lineage>
</organism>
<dbReference type="EMBL" id="CP009813">
    <property type="protein sequence ID" value="ATZ53449.1"/>
    <property type="molecule type" value="Genomic_DNA"/>
</dbReference>
<dbReference type="InterPro" id="IPR057394">
    <property type="entry name" value="PIGBOS1"/>
</dbReference>
<dbReference type="VEuPathDB" id="FungiDB:Bcin09g02970"/>
<dbReference type="AlphaFoldDB" id="A0A384JS91"/>
<dbReference type="Pfam" id="PF23670">
    <property type="entry name" value="PIGBOS1"/>
    <property type="match status" value="1"/>
</dbReference>
<accession>A0A384JS91</accession>
<keyword evidence="3" id="KW-1185">Reference proteome</keyword>
<dbReference type="OrthoDB" id="5394869at2759"/>
<evidence type="ECO:0000313" key="2">
    <source>
        <dbReference type="EMBL" id="ATZ53449.1"/>
    </source>
</evidence>
<evidence type="ECO:0000256" key="1">
    <source>
        <dbReference type="SAM" id="MobiDB-lite"/>
    </source>
</evidence>
<reference evidence="2 3" key="2">
    <citation type="journal article" date="2012" name="Eukaryot. Cell">
        <title>Genome update of Botrytis cinerea strains B05.10 and T4.</title>
        <authorList>
            <person name="Staats M."/>
            <person name="van Kan J.A."/>
        </authorList>
    </citation>
    <scope>NUCLEOTIDE SEQUENCE [LARGE SCALE GENOMIC DNA]</scope>
    <source>
        <strain evidence="2 3">B05.10</strain>
    </source>
</reference>
<dbReference type="GeneID" id="5429078"/>